<dbReference type="PANTHER" id="PTHR47611">
    <property type="entry name" value="HAT DIMERISATION DOMAIN, C-TERMINAL"/>
    <property type="match status" value="1"/>
</dbReference>
<keyword evidence="1" id="KW-1185">Reference proteome</keyword>
<organism evidence="1 2">
    <name type="scientific">Danio rerio</name>
    <name type="common">Zebrafish</name>
    <name type="synonym">Brachydanio rerio</name>
    <dbReference type="NCBI Taxonomy" id="7955"/>
    <lineage>
        <taxon>Eukaryota</taxon>
        <taxon>Metazoa</taxon>
        <taxon>Chordata</taxon>
        <taxon>Craniata</taxon>
        <taxon>Vertebrata</taxon>
        <taxon>Euteleostomi</taxon>
        <taxon>Actinopterygii</taxon>
        <taxon>Neopterygii</taxon>
        <taxon>Teleostei</taxon>
        <taxon>Ostariophysi</taxon>
        <taxon>Cypriniformes</taxon>
        <taxon>Danionidae</taxon>
        <taxon>Danioninae</taxon>
        <taxon>Danio</taxon>
    </lineage>
</organism>
<reference evidence="2" key="1">
    <citation type="submission" date="2025-08" db="UniProtKB">
        <authorList>
            <consortium name="RefSeq"/>
        </authorList>
    </citation>
    <scope>IDENTIFICATION</scope>
    <source>
        <strain evidence="2">Tuebingen</strain>
        <tissue evidence="2">Fibroblasts and whole tissue</tissue>
    </source>
</reference>
<sequence length="626" mass="70340">MSAVWKHFKVSEKEAKTAVCRHCSAELSRGGASAKTYSTSSLIYHLKSKHPEHHAEYEKDTAAATAKAAAAKRKAAPLSPTPTPSVADFLEKAKKFAKDSAKAKGITKRIMEFIALDDQPFSVVEDIGFRRLIDHIEPRYTMPSRRHFSDVCLPEMYNVVSTHVHELLATDIAALSFTTDIWSSDVSPTSMLSLTAQWIDTDFKLQKIVLHSQEFRGSHTALAISEAFAKMFDTWRIDRSKVHAVVSDNARNMAKAMEDSDLRGIRCMAHTIQLAVNEGLLSQRSIADVIAIGRKIVGHFKHSPLAYSRLQSIQEQFGTPQKRFQQDVSTRWNSTYYMLESLFAQKRVLATYIADHDLPATFNAYQWVLIENILSLLAPFEQITKEISSSDASVADVIPLLAAIKRLLNKEAETDHGVKTAKNALLEAVSARFSQADSEPLYCIATVLDPRYKDHYMDVGKKQRTREMIQAELDLGKPLGDGDGQVMHSAGDENSAESKRARTTDEPRTVSLSDMFDEILQENNPFARQRTSSTAQQLDGYLSEVPIPRSNNPLEFWRTNQGRFPDLAQMARRYLSAPCTSTDSERLFSAASHVIDEKRNRLSCEKAEKLLFIKKILPHFLKKDTK</sequence>
<dbReference type="PANTHER" id="PTHR47611:SF3">
    <property type="entry name" value="HAT C-TERMINAL DIMERISATION DOMAIN-CONTAINING PROTEIN"/>
    <property type="match status" value="1"/>
</dbReference>
<gene>
    <name evidence="2" type="primary">LOC137487491</name>
</gene>
<name>A0AB32T5G7_DANRE</name>
<dbReference type="InterPro" id="IPR008906">
    <property type="entry name" value="HATC_C_dom"/>
</dbReference>
<dbReference type="InterPro" id="IPR012337">
    <property type="entry name" value="RNaseH-like_sf"/>
</dbReference>
<protein>
    <submittedName>
        <fullName evidence="2">Zinc finger BED domain-containing protein 4-like</fullName>
    </submittedName>
</protein>
<accession>A0AB32T5G7</accession>
<dbReference type="SUPFAM" id="SSF53098">
    <property type="entry name" value="Ribonuclease H-like"/>
    <property type="match status" value="1"/>
</dbReference>
<dbReference type="Pfam" id="PF05699">
    <property type="entry name" value="Dimer_Tnp_hAT"/>
    <property type="match status" value="1"/>
</dbReference>
<proteinExistence type="predicted"/>
<dbReference type="KEGG" id="dre:137487491"/>
<dbReference type="GO" id="GO:0046983">
    <property type="term" value="F:protein dimerization activity"/>
    <property type="evidence" value="ECO:0007669"/>
    <property type="project" value="InterPro"/>
</dbReference>
<evidence type="ECO:0000313" key="2">
    <source>
        <dbReference type="RefSeq" id="XP_068069299.2"/>
    </source>
</evidence>
<dbReference type="RefSeq" id="XP_068069299.2">
    <property type="nucleotide sequence ID" value="XM_068213198.2"/>
</dbReference>
<dbReference type="AlphaFoldDB" id="A0AB32T5G7"/>
<evidence type="ECO:0000313" key="1">
    <source>
        <dbReference type="Proteomes" id="UP000000437"/>
    </source>
</evidence>
<dbReference type="Proteomes" id="UP000000437">
    <property type="component" value="Chromosome 2"/>
</dbReference>